<protein>
    <submittedName>
        <fullName evidence="3">YciI family protein</fullName>
    </submittedName>
</protein>
<evidence type="ECO:0000313" key="4">
    <source>
        <dbReference type="Proteomes" id="UP001254848"/>
    </source>
</evidence>
<comment type="caution">
    <text evidence="3">The sequence shown here is derived from an EMBL/GenBank/DDBJ whole genome shotgun (WGS) entry which is preliminary data.</text>
</comment>
<dbReference type="Pfam" id="PF03795">
    <property type="entry name" value="YCII"/>
    <property type="match status" value="1"/>
</dbReference>
<dbReference type="PANTHER" id="PTHR37828">
    <property type="entry name" value="GSR2449 PROTEIN"/>
    <property type="match status" value="1"/>
</dbReference>
<accession>A0ABU3NVZ9</accession>
<dbReference type="InterPro" id="IPR005545">
    <property type="entry name" value="YCII"/>
</dbReference>
<feature type="domain" description="YCII-related" evidence="2">
    <location>
        <begin position="1"/>
        <end position="81"/>
    </location>
</feature>
<dbReference type="EMBL" id="JAUOZS010000001">
    <property type="protein sequence ID" value="MDT8899991.1"/>
    <property type="molecule type" value="Genomic_DNA"/>
</dbReference>
<name>A0ABU3NVZ9_9FIRM</name>
<dbReference type="InterPro" id="IPR011008">
    <property type="entry name" value="Dimeric_a/b-barrel"/>
</dbReference>
<evidence type="ECO:0000259" key="2">
    <source>
        <dbReference type="Pfam" id="PF03795"/>
    </source>
</evidence>
<dbReference type="Proteomes" id="UP001254848">
    <property type="component" value="Unassembled WGS sequence"/>
</dbReference>
<dbReference type="PANTHER" id="PTHR37828:SF1">
    <property type="entry name" value="YCII-RELATED DOMAIN-CONTAINING PROTEIN"/>
    <property type="match status" value="1"/>
</dbReference>
<reference evidence="3 4" key="1">
    <citation type="submission" date="2023-07" db="EMBL/GenBank/DDBJ databases">
        <title>The novel representative of Negativicutes class, Anaeroselena agilis gen. nov. sp. nov.</title>
        <authorList>
            <person name="Prokofeva M.I."/>
            <person name="Elcheninov A.G."/>
            <person name="Klyukina A."/>
            <person name="Kublanov I.V."/>
            <person name="Frolov E.N."/>
            <person name="Podosokorskaya O.A."/>
        </authorList>
    </citation>
    <scope>NUCLEOTIDE SEQUENCE [LARGE SCALE GENOMIC DNA]</scope>
    <source>
        <strain evidence="3 4">4137-cl</strain>
    </source>
</reference>
<sequence length="96" mass="11254">MYVILLKYVKPLAEIDKLLSEHADFLERFYRSRNFIVSGRRNPRTGGIILANADNEQMVWDIIRQDPFYRSGAVEYEVIEFIPSKYIPEVSSLVNK</sequence>
<dbReference type="Gene3D" id="3.30.70.1060">
    <property type="entry name" value="Dimeric alpha+beta barrel"/>
    <property type="match status" value="1"/>
</dbReference>
<comment type="similarity">
    <text evidence="1">Belongs to the YciI family.</text>
</comment>
<keyword evidence="4" id="KW-1185">Reference proteome</keyword>
<evidence type="ECO:0000313" key="3">
    <source>
        <dbReference type="EMBL" id="MDT8899991.1"/>
    </source>
</evidence>
<evidence type="ECO:0000256" key="1">
    <source>
        <dbReference type="ARBA" id="ARBA00007689"/>
    </source>
</evidence>
<dbReference type="RefSeq" id="WP_413778553.1">
    <property type="nucleotide sequence ID" value="NZ_JAUOZS010000001.1"/>
</dbReference>
<gene>
    <name evidence="3" type="ORF">Q4T40_01920</name>
</gene>
<dbReference type="SUPFAM" id="SSF54909">
    <property type="entry name" value="Dimeric alpha+beta barrel"/>
    <property type="match status" value="1"/>
</dbReference>
<proteinExistence type="inferred from homology"/>
<organism evidence="3 4">
    <name type="scientific">Anaeroselena agilis</name>
    <dbReference type="NCBI Taxonomy" id="3063788"/>
    <lineage>
        <taxon>Bacteria</taxon>
        <taxon>Bacillati</taxon>
        <taxon>Bacillota</taxon>
        <taxon>Negativicutes</taxon>
        <taxon>Acetonemataceae</taxon>
        <taxon>Anaeroselena</taxon>
    </lineage>
</organism>